<name>A0A0M2HYK5_9MICO</name>
<accession>A0A0M2HYK5</accession>
<evidence type="ECO:0000313" key="1">
    <source>
        <dbReference type="EMBL" id="KJL49509.1"/>
    </source>
</evidence>
<keyword evidence="2" id="KW-1185">Reference proteome</keyword>
<dbReference type="Proteomes" id="UP000033900">
    <property type="component" value="Unassembled WGS sequence"/>
</dbReference>
<dbReference type="STRING" id="273678.RS84_00222"/>
<reference evidence="1 2" key="1">
    <citation type="submission" date="2015-02" db="EMBL/GenBank/DDBJ databases">
        <title>Draft genome sequences of ten Microbacterium spp. with emphasis on heavy metal contaminated environments.</title>
        <authorList>
            <person name="Corretto E."/>
        </authorList>
    </citation>
    <scope>NUCLEOTIDE SEQUENCE [LARGE SCALE GENOMIC DNA]</scope>
    <source>
        <strain evidence="1 2">SA35</strain>
    </source>
</reference>
<dbReference type="RefSeq" id="WP_052676156.1">
    <property type="nucleotide sequence ID" value="NZ_JYJB01000003.1"/>
</dbReference>
<dbReference type="OrthoDB" id="5071423at2"/>
<dbReference type="AlphaFoldDB" id="A0A0M2HYK5"/>
<evidence type="ECO:0000313" key="2">
    <source>
        <dbReference type="Proteomes" id="UP000033900"/>
    </source>
</evidence>
<gene>
    <name evidence="1" type="ORF">RS84_00222</name>
</gene>
<organism evidence="1 2">
    <name type="scientific">Microbacterium hydrocarbonoxydans</name>
    <dbReference type="NCBI Taxonomy" id="273678"/>
    <lineage>
        <taxon>Bacteria</taxon>
        <taxon>Bacillati</taxon>
        <taxon>Actinomycetota</taxon>
        <taxon>Actinomycetes</taxon>
        <taxon>Micrococcales</taxon>
        <taxon>Microbacteriaceae</taxon>
        <taxon>Microbacterium</taxon>
    </lineage>
</organism>
<proteinExistence type="predicted"/>
<protein>
    <submittedName>
        <fullName evidence="1">Uncharacterized protein</fullName>
    </submittedName>
</protein>
<sequence length="157" mass="17460">MTDDTIHADPMTGTVVHTAPGFDIVPLDIAMLDEELLAQWAPTPVQIAGALAMARAKNLSAPAALDDYRRKLQRAERSKKVALGMALKKLRDEYGPRYTMTELRELAYGTDQRLIDAMDAHDDAWLAFEYAKDFAEAIERDVSLLQSIAKRVGGENR</sequence>
<dbReference type="PATRIC" id="fig|273678.4.peg.214"/>
<comment type="caution">
    <text evidence="1">The sequence shown here is derived from an EMBL/GenBank/DDBJ whole genome shotgun (WGS) entry which is preliminary data.</text>
</comment>
<dbReference type="EMBL" id="JYJB01000003">
    <property type="protein sequence ID" value="KJL49509.1"/>
    <property type="molecule type" value="Genomic_DNA"/>
</dbReference>